<comment type="subcellular location">
    <subcellularLocation>
        <location evidence="1">Nucleus</location>
    </subcellularLocation>
</comment>
<comment type="similarity">
    <text evidence="2">Belongs to the Mediator complex subunit 17 family.</text>
</comment>
<keyword evidence="8" id="KW-1185">Reference proteome</keyword>
<feature type="compositionally biased region" description="Basic and acidic residues" evidence="6">
    <location>
        <begin position="235"/>
        <end position="251"/>
    </location>
</feature>
<evidence type="ECO:0000313" key="7">
    <source>
        <dbReference type="EMBL" id="KAG0592314.1"/>
    </source>
</evidence>
<protein>
    <recommendedName>
        <fullName evidence="9">Mediator of RNA polymerase II transcription subunit 17</fullName>
    </recommendedName>
</protein>
<accession>A0A8T0J8R7</accession>
<proteinExistence type="inferred from homology"/>
<organism evidence="7 8">
    <name type="scientific">Ceratodon purpureus</name>
    <name type="common">Fire moss</name>
    <name type="synonym">Dicranum purpureum</name>
    <dbReference type="NCBI Taxonomy" id="3225"/>
    <lineage>
        <taxon>Eukaryota</taxon>
        <taxon>Viridiplantae</taxon>
        <taxon>Streptophyta</taxon>
        <taxon>Embryophyta</taxon>
        <taxon>Bryophyta</taxon>
        <taxon>Bryophytina</taxon>
        <taxon>Bryopsida</taxon>
        <taxon>Dicranidae</taxon>
        <taxon>Pseudoditrichales</taxon>
        <taxon>Ditrichaceae</taxon>
        <taxon>Ceratodon</taxon>
    </lineage>
</organism>
<dbReference type="GO" id="GO:0006357">
    <property type="term" value="P:regulation of transcription by RNA polymerase II"/>
    <property type="evidence" value="ECO:0007669"/>
    <property type="project" value="InterPro"/>
</dbReference>
<keyword evidence="4" id="KW-0804">Transcription</keyword>
<reference evidence="7" key="1">
    <citation type="submission" date="2020-06" db="EMBL/GenBank/DDBJ databases">
        <title>WGS assembly of Ceratodon purpureus strain R40.</title>
        <authorList>
            <person name="Carey S.B."/>
            <person name="Jenkins J."/>
            <person name="Shu S."/>
            <person name="Lovell J.T."/>
            <person name="Sreedasyam A."/>
            <person name="Maumus F."/>
            <person name="Tiley G.P."/>
            <person name="Fernandez-Pozo N."/>
            <person name="Barry K."/>
            <person name="Chen C."/>
            <person name="Wang M."/>
            <person name="Lipzen A."/>
            <person name="Daum C."/>
            <person name="Saski C.A."/>
            <person name="Payton A.C."/>
            <person name="Mcbreen J.C."/>
            <person name="Conrad R.E."/>
            <person name="Kollar L.M."/>
            <person name="Olsson S."/>
            <person name="Huttunen S."/>
            <person name="Landis J.B."/>
            <person name="Wickett N.J."/>
            <person name="Johnson M.G."/>
            <person name="Rensing S.A."/>
            <person name="Grimwood J."/>
            <person name="Schmutz J."/>
            <person name="Mcdaniel S.F."/>
        </authorList>
    </citation>
    <scope>NUCLEOTIDE SEQUENCE</scope>
    <source>
        <strain evidence="7">R40</strain>
    </source>
</reference>
<gene>
    <name evidence="7" type="ORF">KC19_1G241700</name>
</gene>
<feature type="region of interest" description="Disordered" evidence="6">
    <location>
        <begin position="233"/>
        <end position="270"/>
    </location>
</feature>
<dbReference type="PANTHER" id="PTHR13114">
    <property type="entry name" value="MEDIATOR OF RNA POLYMERASE II TRANSCRIPTION SUBUNIT 17"/>
    <property type="match status" value="1"/>
</dbReference>
<dbReference type="EMBL" id="CM026421">
    <property type="protein sequence ID" value="KAG0592314.1"/>
    <property type="molecule type" value="Genomic_DNA"/>
</dbReference>
<name>A0A8T0J8R7_CERPU</name>
<evidence type="ECO:0000256" key="6">
    <source>
        <dbReference type="SAM" id="MobiDB-lite"/>
    </source>
</evidence>
<evidence type="ECO:0000256" key="1">
    <source>
        <dbReference type="ARBA" id="ARBA00004123"/>
    </source>
</evidence>
<dbReference type="GO" id="GO:0003712">
    <property type="term" value="F:transcription coregulator activity"/>
    <property type="evidence" value="ECO:0007669"/>
    <property type="project" value="InterPro"/>
</dbReference>
<dbReference type="Proteomes" id="UP000822688">
    <property type="component" value="Chromosome 1"/>
</dbReference>
<dbReference type="AlphaFoldDB" id="A0A8T0J8R7"/>
<evidence type="ECO:0000256" key="5">
    <source>
        <dbReference type="ARBA" id="ARBA00023242"/>
    </source>
</evidence>
<keyword evidence="3" id="KW-0805">Transcription regulation</keyword>
<evidence type="ECO:0000256" key="2">
    <source>
        <dbReference type="ARBA" id="ARBA00005635"/>
    </source>
</evidence>
<keyword evidence="5" id="KW-0539">Nucleus</keyword>
<evidence type="ECO:0000256" key="4">
    <source>
        <dbReference type="ARBA" id="ARBA00023163"/>
    </source>
</evidence>
<dbReference type="GO" id="GO:0070847">
    <property type="term" value="C:core mediator complex"/>
    <property type="evidence" value="ECO:0007669"/>
    <property type="project" value="TreeGrafter"/>
</dbReference>
<comment type="caution">
    <text evidence="7">The sequence shown here is derived from an EMBL/GenBank/DDBJ whole genome shotgun (WGS) entry which is preliminary data.</text>
</comment>
<dbReference type="PANTHER" id="PTHR13114:SF7">
    <property type="entry name" value="MEDIATOR OF RNA POLYMERASE II TRANSCRIPTION SUBUNIT 17"/>
    <property type="match status" value="1"/>
</dbReference>
<sequence length="619" mass="67908">MEVSLDPLPLKRVLAMEENGTEHLPPELSQEEKSLALLGRIDFGQEFKKIKKEEDGSKKEEKEKEVVQQWPWQGLVDHLQQAHQELAIILDMINHVEASEAVTVARMERPKLQPQEVCSDLALRASSKLHHFRNVGKYLKRSAQALEQQVEREAVFYGALMRLQRNWKVKRQRGVAAGPVGSAGFSIDVGTSESNPCIITLEQDSVGLLTAHLPAGLSLSSLHVSLHSTPSPFKFGKETERVPGTTKEGRPETTGLPEVSKLGERGVGPGVDRGATSTQAMLRQIQTANFEAQVFEWVGRQALSLSPHINVTGLSDTCLQLSLGNGTTLNVYLTPMASLAEESQGSDKESAVLAPRTPDHQRMSLLPNEESLGICLQQAFHHFLNGRQDHASAKETGKAKEAQSEAAGLVKHVSAIMRHRVACDRIISVLEKQVHGVPELRLSSHPTWHAQVSTWDLWLDVPDSTLVGRWQASVVLRDDVLTIAGLPAGDDNKLTSVACTLSELSPFLLFQMAAHLVAWLHAEASGMGVEPRRDLLSLTFELDNYEDVSLVASPAVKSHTINWSLRLSGSKSDDLDVTNRFLGALPLETLRGIVIDLVNEKMDVKPGVDASLRGDSIMT</sequence>
<evidence type="ECO:0000313" key="8">
    <source>
        <dbReference type="Proteomes" id="UP000822688"/>
    </source>
</evidence>
<dbReference type="InterPro" id="IPR019313">
    <property type="entry name" value="Mediator_Med17"/>
</dbReference>
<evidence type="ECO:0000256" key="3">
    <source>
        <dbReference type="ARBA" id="ARBA00023015"/>
    </source>
</evidence>
<dbReference type="GO" id="GO:0016592">
    <property type="term" value="C:mediator complex"/>
    <property type="evidence" value="ECO:0007669"/>
    <property type="project" value="InterPro"/>
</dbReference>
<evidence type="ECO:0008006" key="9">
    <source>
        <dbReference type="Google" id="ProtNLM"/>
    </source>
</evidence>